<dbReference type="PIRSF" id="PIRSF002741">
    <property type="entry name" value="MppA"/>
    <property type="match status" value="1"/>
</dbReference>
<dbReference type="Pfam" id="PF00496">
    <property type="entry name" value="SBP_bac_5"/>
    <property type="match status" value="1"/>
</dbReference>
<evidence type="ECO:0000313" key="5">
    <source>
        <dbReference type="Proteomes" id="UP000539642"/>
    </source>
</evidence>
<dbReference type="InterPro" id="IPR000914">
    <property type="entry name" value="SBP_5_dom"/>
</dbReference>
<reference evidence="4 5" key="1">
    <citation type="submission" date="2020-08" db="EMBL/GenBank/DDBJ databases">
        <title>Genomic Encyclopedia of Type Strains, Phase IV (KMG-IV): sequencing the most valuable type-strain genomes for metagenomic binning, comparative biology and taxonomic classification.</title>
        <authorList>
            <person name="Goeker M."/>
        </authorList>
    </citation>
    <scope>NUCLEOTIDE SEQUENCE [LARGE SCALE GENOMIC DNA]</scope>
    <source>
        <strain evidence="4 5">DSM 28570</strain>
    </source>
</reference>
<protein>
    <submittedName>
        <fullName evidence="4">Microcin C transport system substrate-binding protein</fullName>
    </submittedName>
</protein>
<organism evidence="4 5">
    <name type="scientific">Desulfoprunum benzoelyticum</name>
    <dbReference type="NCBI Taxonomy" id="1506996"/>
    <lineage>
        <taxon>Bacteria</taxon>
        <taxon>Pseudomonadati</taxon>
        <taxon>Thermodesulfobacteriota</taxon>
        <taxon>Desulfobulbia</taxon>
        <taxon>Desulfobulbales</taxon>
        <taxon>Desulfobulbaceae</taxon>
        <taxon>Desulfoprunum</taxon>
    </lineage>
</organism>
<feature type="signal peptide" evidence="2">
    <location>
        <begin position="1"/>
        <end position="23"/>
    </location>
</feature>
<dbReference type="InterPro" id="IPR039424">
    <property type="entry name" value="SBP_5"/>
</dbReference>
<comment type="caution">
    <text evidence="4">The sequence shown here is derived from an EMBL/GenBank/DDBJ whole genome shotgun (WGS) entry which is preliminary data.</text>
</comment>
<dbReference type="CDD" id="cd08497">
    <property type="entry name" value="MbnE-like"/>
    <property type="match status" value="1"/>
</dbReference>
<name>A0A840UYB1_9BACT</name>
<dbReference type="Gene3D" id="3.40.190.10">
    <property type="entry name" value="Periplasmic binding protein-like II"/>
    <property type="match status" value="1"/>
</dbReference>
<keyword evidence="1 2" id="KW-0732">Signal</keyword>
<dbReference type="GO" id="GO:0042884">
    <property type="term" value="P:microcin transport"/>
    <property type="evidence" value="ECO:0007669"/>
    <property type="project" value="TreeGrafter"/>
</dbReference>
<dbReference type="PANTHER" id="PTHR30290">
    <property type="entry name" value="PERIPLASMIC BINDING COMPONENT OF ABC TRANSPORTER"/>
    <property type="match status" value="1"/>
</dbReference>
<dbReference type="PANTHER" id="PTHR30290:SF64">
    <property type="entry name" value="ABC TRANSPORTER PERIPLASMIC BINDING PROTEIN"/>
    <property type="match status" value="1"/>
</dbReference>
<accession>A0A840UYB1</accession>
<evidence type="ECO:0000256" key="1">
    <source>
        <dbReference type="ARBA" id="ARBA00022729"/>
    </source>
</evidence>
<dbReference type="Gene3D" id="3.10.105.10">
    <property type="entry name" value="Dipeptide-binding Protein, Domain 3"/>
    <property type="match status" value="1"/>
</dbReference>
<keyword evidence="5" id="KW-1185">Reference proteome</keyword>
<dbReference type="RefSeq" id="WP_183347316.1">
    <property type="nucleotide sequence ID" value="NZ_JACHEO010000001.1"/>
</dbReference>
<dbReference type="InterPro" id="IPR030678">
    <property type="entry name" value="Peptide/Ni-bd"/>
</dbReference>
<dbReference type="GO" id="GO:0030288">
    <property type="term" value="C:outer membrane-bounded periplasmic space"/>
    <property type="evidence" value="ECO:0007669"/>
    <property type="project" value="TreeGrafter"/>
</dbReference>
<feature type="domain" description="Solute-binding protein family 5" evidence="3">
    <location>
        <begin position="102"/>
        <end position="508"/>
    </location>
</feature>
<dbReference type="GO" id="GO:1904680">
    <property type="term" value="F:peptide transmembrane transporter activity"/>
    <property type="evidence" value="ECO:0007669"/>
    <property type="project" value="TreeGrafter"/>
</dbReference>
<evidence type="ECO:0000313" key="4">
    <source>
        <dbReference type="EMBL" id="MBB5346449.1"/>
    </source>
</evidence>
<feature type="chain" id="PRO_5032495727" evidence="2">
    <location>
        <begin position="24"/>
        <end position="602"/>
    </location>
</feature>
<dbReference type="SUPFAM" id="SSF53850">
    <property type="entry name" value="Periplasmic binding protein-like II"/>
    <property type="match status" value="1"/>
</dbReference>
<evidence type="ECO:0000259" key="3">
    <source>
        <dbReference type="Pfam" id="PF00496"/>
    </source>
</evidence>
<dbReference type="AlphaFoldDB" id="A0A840UYB1"/>
<dbReference type="Proteomes" id="UP000539642">
    <property type="component" value="Unassembled WGS sequence"/>
</dbReference>
<dbReference type="EMBL" id="JACHEO010000001">
    <property type="protein sequence ID" value="MBB5346449.1"/>
    <property type="molecule type" value="Genomic_DNA"/>
</dbReference>
<proteinExistence type="predicted"/>
<dbReference type="GO" id="GO:0015833">
    <property type="term" value="P:peptide transport"/>
    <property type="evidence" value="ECO:0007669"/>
    <property type="project" value="TreeGrafter"/>
</dbReference>
<gene>
    <name evidence="4" type="ORF">HNQ81_000156</name>
</gene>
<dbReference type="GO" id="GO:0043190">
    <property type="term" value="C:ATP-binding cassette (ABC) transporter complex"/>
    <property type="evidence" value="ECO:0007669"/>
    <property type="project" value="InterPro"/>
</dbReference>
<sequence length="602" mass="68346">MTALRRILLSALLLLLLPHTGQAAHGISLSETLKYPPGFTHVDYVDPDAPKGGRLILHSIGSFDQMNPFILKGTAPLAIDSLVFEPLAEGSLDEPFAQYGLIVKDIEKAADNLSVIFTLNDKAEFSDGSPVTVDDIAFSLETLKSDKVHPFYSYYYKDIVGADIVDKQRIRFRFAQKNRELLMIATQIPVLSKAYYTTYGFGDETGSGDMLRPPVATGPYTIAAVNPGKSITYKRNPRYWGQDHPMRKGMFNFDEITVKYYKDPVVALEAFKAGEFDFMMVNIAKQWVRDMQGEKFGPEGIVKKIYPHSNNAGMQGFLMNTRRPFFADYRVRQAMGLAFDFEWTNASLFFGQYTRSTSYFSNSYLAATGLPSTAELALLDTFRNDVPPEVFTTPLQAPVVQGKAGLRDNLRRAKDLLTEAGWTIRDGKLVNGEGKAFSFEILLSSATFERVMAPYVKNLQKLGMDVRYRTIDPALYEQRMQKFDFDMIVHVYGQSQSPGNEQRNFWHSESANRPGSSNYAGISSPVVDFLVDKIIYAQSQEELTVACKALDRVLWYGYYLVPNWYMAGHRLSYYQKFSQPEKHPLYYNYLQLLMTWWSKTDK</sequence>
<evidence type="ECO:0000256" key="2">
    <source>
        <dbReference type="SAM" id="SignalP"/>
    </source>
</evidence>